<sequence>MAPLSSHILDTDDKSQVKHLVSSASTVLNQPPPPTLREILGAYNSRGDGDRDMLLAMLNAKTAEDQRLASVASLHRTMLEVCSTAASEQLPPPHNFYPTPNFTNSPPLHDEKPYLSPSQRSRSPYPPSRHSIRDLPNHNSHSSPRKRHRLSSPSPPPNHHTHPSPYDPQLLSQPSHHPQPQDRLPPSPYSSSRSDSAEYSPRSRASMAIGSLLSSSGPRGEHAGDDPSVNGHSSNSEMSHQNQAIPAAISV</sequence>
<name>A0A067NU19_PLEO1</name>
<dbReference type="InParanoid" id="A0A067NU19"/>
<proteinExistence type="predicted"/>
<protein>
    <submittedName>
        <fullName evidence="2">Uncharacterized protein</fullName>
    </submittedName>
</protein>
<dbReference type="Proteomes" id="UP000027073">
    <property type="component" value="Unassembled WGS sequence"/>
</dbReference>
<organism evidence="2 3">
    <name type="scientific">Pleurotus ostreatus (strain PC15)</name>
    <name type="common">Oyster mushroom</name>
    <dbReference type="NCBI Taxonomy" id="1137138"/>
    <lineage>
        <taxon>Eukaryota</taxon>
        <taxon>Fungi</taxon>
        <taxon>Dikarya</taxon>
        <taxon>Basidiomycota</taxon>
        <taxon>Agaricomycotina</taxon>
        <taxon>Agaricomycetes</taxon>
        <taxon>Agaricomycetidae</taxon>
        <taxon>Agaricales</taxon>
        <taxon>Pleurotineae</taxon>
        <taxon>Pleurotaceae</taxon>
        <taxon>Pleurotus</taxon>
    </lineage>
</organism>
<evidence type="ECO:0000256" key="1">
    <source>
        <dbReference type="SAM" id="MobiDB-lite"/>
    </source>
</evidence>
<evidence type="ECO:0000313" key="3">
    <source>
        <dbReference type="Proteomes" id="UP000027073"/>
    </source>
</evidence>
<accession>A0A067NU19</accession>
<dbReference type="EMBL" id="KL198006">
    <property type="protein sequence ID" value="KDQ30505.1"/>
    <property type="molecule type" value="Genomic_DNA"/>
</dbReference>
<feature type="compositionally biased region" description="Polar residues" evidence="1">
    <location>
        <begin position="230"/>
        <end position="244"/>
    </location>
</feature>
<feature type="compositionally biased region" description="Low complexity" evidence="1">
    <location>
        <begin position="189"/>
        <end position="203"/>
    </location>
</feature>
<feature type="region of interest" description="Disordered" evidence="1">
    <location>
        <begin position="86"/>
        <end position="251"/>
    </location>
</feature>
<dbReference type="VEuPathDB" id="FungiDB:PLEOSDRAFT_155184"/>
<dbReference type="HOGENOM" id="CLU_090743_0_0_1"/>
<dbReference type="OrthoDB" id="2537258at2759"/>
<dbReference type="AlphaFoldDB" id="A0A067NU19"/>
<evidence type="ECO:0000313" key="2">
    <source>
        <dbReference type="EMBL" id="KDQ30505.1"/>
    </source>
</evidence>
<reference evidence="3" key="1">
    <citation type="journal article" date="2014" name="Proc. Natl. Acad. Sci. U.S.A.">
        <title>Extensive sampling of basidiomycete genomes demonstrates inadequacy of the white-rot/brown-rot paradigm for wood decay fungi.</title>
        <authorList>
            <person name="Riley R."/>
            <person name="Salamov A.A."/>
            <person name="Brown D.W."/>
            <person name="Nagy L.G."/>
            <person name="Floudas D."/>
            <person name="Held B.W."/>
            <person name="Levasseur A."/>
            <person name="Lombard V."/>
            <person name="Morin E."/>
            <person name="Otillar R."/>
            <person name="Lindquist E.A."/>
            <person name="Sun H."/>
            <person name="LaButti K.M."/>
            <person name="Schmutz J."/>
            <person name="Jabbour D."/>
            <person name="Luo H."/>
            <person name="Baker S.E."/>
            <person name="Pisabarro A.G."/>
            <person name="Walton J.D."/>
            <person name="Blanchette R.A."/>
            <person name="Henrissat B."/>
            <person name="Martin F."/>
            <person name="Cullen D."/>
            <person name="Hibbett D.S."/>
            <person name="Grigoriev I.V."/>
        </authorList>
    </citation>
    <scope>NUCLEOTIDE SEQUENCE [LARGE SCALE GENOMIC DNA]</scope>
    <source>
        <strain evidence="3">PC15</strain>
    </source>
</reference>
<gene>
    <name evidence="2" type="ORF">PLEOSDRAFT_155184</name>
</gene>